<sequence length="162" mass="17736">MAFIYALLSTTFANASVDKVTAASPMTDARRDASVPSKAVQARSEIPFKKDGGAASESFANVAVSFGFVLLVLAAFIFYFNLQKRRSNGQGLWGRNTIANVDEKKFFVKKRIALTSKNTLHLVEWNGAEYMIACTDQATTLIARSEINGRHDHDTQVDGAVQ</sequence>
<dbReference type="Proteomes" id="UP000624279">
    <property type="component" value="Unassembled WGS sequence"/>
</dbReference>
<keyword evidence="1" id="KW-1133">Transmembrane helix</keyword>
<proteinExistence type="predicted"/>
<evidence type="ECO:0000256" key="1">
    <source>
        <dbReference type="SAM" id="Phobius"/>
    </source>
</evidence>
<protein>
    <submittedName>
        <fullName evidence="3">Uncharacterized protein</fullName>
    </submittedName>
</protein>
<dbReference type="RefSeq" id="WP_186943029.1">
    <property type="nucleotide sequence ID" value="NZ_JACOGA010000015.1"/>
</dbReference>
<feature type="transmembrane region" description="Helical" evidence="1">
    <location>
        <begin position="59"/>
        <end position="80"/>
    </location>
</feature>
<keyword evidence="2" id="KW-0732">Signal</keyword>
<keyword evidence="1" id="KW-0472">Membrane</keyword>
<keyword evidence="4" id="KW-1185">Reference proteome</keyword>
<evidence type="ECO:0000313" key="3">
    <source>
        <dbReference type="EMBL" id="MBC3875052.1"/>
    </source>
</evidence>
<accession>A0ABR6YEV1</accession>
<evidence type="ECO:0000256" key="2">
    <source>
        <dbReference type="SAM" id="SignalP"/>
    </source>
</evidence>
<name>A0ABR6YEV1_9BURK</name>
<feature type="chain" id="PRO_5045440247" evidence="2">
    <location>
        <begin position="16"/>
        <end position="162"/>
    </location>
</feature>
<reference evidence="3 4" key="1">
    <citation type="submission" date="2020-08" db="EMBL/GenBank/DDBJ databases">
        <title>Novel species isolated from subtropical streams in China.</title>
        <authorList>
            <person name="Lu H."/>
        </authorList>
    </citation>
    <scope>NUCLEOTIDE SEQUENCE [LARGE SCALE GENOMIC DNA]</scope>
    <source>
        <strain evidence="3 4">LX15W</strain>
    </source>
</reference>
<evidence type="ECO:0000313" key="4">
    <source>
        <dbReference type="Proteomes" id="UP000624279"/>
    </source>
</evidence>
<organism evidence="3 4">
    <name type="scientific">Undibacterium flavidum</name>
    <dbReference type="NCBI Taxonomy" id="2762297"/>
    <lineage>
        <taxon>Bacteria</taxon>
        <taxon>Pseudomonadati</taxon>
        <taxon>Pseudomonadota</taxon>
        <taxon>Betaproteobacteria</taxon>
        <taxon>Burkholderiales</taxon>
        <taxon>Oxalobacteraceae</taxon>
        <taxon>Undibacterium</taxon>
    </lineage>
</organism>
<comment type="caution">
    <text evidence="3">The sequence shown here is derived from an EMBL/GenBank/DDBJ whole genome shotgun (WGS) entry which is preliminary data.</text>
</comment>
<dbReference type="EMBL" id="JACOGA010000015">
    <property type="protein sequence ID" value="MBC3875052.1"/>
    <property type="molecule type" value="Genomic_DNA"/>
</dbReference>
<gene>
    <name evidence="3" type="ORF">H8K55_15795</name>
</gene>
<feature type="signal peptide" evidence="2">
    <location>
        <begin position="1"/>
        <end position="15"/>
    </location>
</feature>
<keyword evidence="1" id="KW-0812">Transmembrane</keyword>